<accession>A0A0L8IC83</accession>
<dbReference type="OrthoDB" id="6152960at2759"/>
<dbReference type="GO" id="GO:0000460">
    <property type="term" value="P:maturation of 5.8S rRNA"/>
    <property type="evidence" value="ECO:0007669"/>
    <property type="project" value="TreeGrafter"/>
</dbReference>
<feature type="compositionally biased region" description="Acidic residues" evidence="3">
    <location>
        <begin position="93"/>
        <end position="112"/>
    </location>
</feature>
<dbReference type="GO" id="GO:0005730">
    <property type="term" value="C:nucleolus"/>
    <property type="evidence" value="ECO:0007669"/>
    <property type="project" value="TreeGrafter"/>
</dbReference>
<evidence type="ECO:0000256" key="3">
    <source>
        <dbReference type="SAM" id="MobiDB-lite"/>
    </source>
</evidence>
<feature type="region of interest" description="Disordered" evidence="3">
    <location>
        <begin position="93"/>
        <end position="136"/>
    </location>
</feature>
<protein>
    <recommendedName>
        <fullName evidence="5">Protein MAK16 homolog</fullName>
    </recommendedName>
</protein>
<reference evidence="4" key="1">
    <citation type="submission" date="2015-07" db="EMBL/GenBank/DDBJ databases">
        <title>MeaNS - Measles Nucleotide Surveillance Program.</title>
        <authorList>
            <person name="Tran T."/>
            <person name="Druce J."/>
        </authorList>
    </citation>
    <scope>NUCLEOTIDE SEQUENCE</scope>
    <source>
        <strain evidence="4">UCB-OBI-ISO-001</strain>
        <tissue evidence="4">Gonad</tissue>
    </source>
</reference>
<dbReference type="AlphaFoldDB" id="A0A0L8IC83"/>
<feature type="compositionally biased region" description="Basic residues" evidence="3">
    <location>
        <begin position="203"/>
        <end position="213"/>
    </location>
</feature>
<evidence type="ECO:0000313" key="4">
    <source>
        <dbReference type="EMBL" id="KOF99118.1"/>
    </source>
</evidence>
<dbReference type="PANTHER" id="PTHR23405:SF4">
    <property type="entry name" value="PROTEIN MAK16 HOMOLOG"/>
    <property type="match status" value="1"/>
</dbReference>
<feature type="region of interest" description="Disordered" evidence="3">
    <location>
        <begin position="187"/>
        <end position="235"/>
    </location>
</feature>
<keyword evidence="2" id="KW-0539">Nucleus</keyword>
<organism evidence="4">
    <name type="scientific">Octopus bimaculoides</name>
    <name type="common">California two-spotted octopus</name>
    <dbReference type="NCBI Taxonomy" id="37653"/>
    <lineage>
        <taxon>Eukaryota</taxon>
        <taxon>Metazoa</taxon>
        <taxon>Spiralia</taxon>
        <taxon>Lophotrochozoa</taxon>
        <taxon>Mollusca</taxon>
        <taxon>Cephalopoda</taxon>
        <taxon>Coleoidea</taxon>
        <taxon>Octopodiformes</taxon>
        <taxon>Octopoda</taxon>
        <taxon>Incirrata</taxon>
        <taxon>Octopodidae</taxon>
        <taxon>Octopus</taxon>
    </lineage>
</organism>
<gene>
    <name evidence="4" type="ORF">OCBIM_22019518mg</name>
</gene>
<evidence type="ECO:0008006" key="5">
    <source>
        <dbReference type="Google" id="ProtNLM"/>
    </source>
</evidence>
<proteinExistence type="predicted"/>
<dbReference type="GO" id="GO:0030687">
    <property type="term" value="C:preribosome, large subunit precursor"/>
    <property type="evidence" value="ECO:0007669"/>
    <property type="project" value="TreeGrafter"/>
</dbReference>
<dbReference type="InterPro" id="IPR006958">
    <property type="entry name" value="Mak16"/>
</dbReference>
<dbReference type="EMBL" id="KQ416014">
    <property type="protein sequence ID" value="KOF99118.1"/>
    <property type="molecule type" value="Genomic_DNA"/>
</dbReference>
<sequence>MMYYRRKCRLRLIRIRQYLARMRKLVLRNRRKLVPLQRNIERREKRREEKALVAAQLDNAIEKQLLERLKSGAYNEVYNFPMKAFTKVLDGEEIEEEEEVDEEEEEERDSEEEGNRGQIAEEVEEEMEKVKHEKSTSGYVEYVPYDEFEESDIEDLEDLRLSDYNSSSDEGDLVANDNNVMGFSLATKDKKHKQATTEDHSASKKKKMSKRQPKVMIEYETELEQPSTSKEKLKY</sequence>
<name>A0A0L8IC83_OCTBM</name>
<evidence type="ECO:0000256" key="2">
    <source>
        <dbReference type="ARBA" id="ARBA00023242"/>
    </source>
</evidence>
<dbReference type="Pfam" id="PF04874">
    <property type="entry name" value="Mak16"/>
    <property type="match status" value="1"/>
</dbReference>
<comment type="subcellular location">
    <subcellularLocation>
        <location evidence="1">Nucleus</location>
    </subcellularLocation>
</comment>
<dbReference type="PANTHER" id="PTHR23405">
    <property type="entry name" value="MAINTENANCE OF KILLER 16 MAK16 PROTEIN-RELATED"/>
    <property type="match status" value="1"/>
</dbReference>
<dbReference type="STRING" id="37653.A0A0L8IC83"/>
<dbReference type="GO" id="GO:0000470">
    <property type="term" value="P:maturation of LSU-rRNA"/>
    <property type="evidence" value="ECO:0007669"/>
    <property type="project" value="TreeGrafter"/>
</dbReference>
<evidence type="ECO:0000256" key="1">
    <source>
        <dbReference type="ARBA" id="ARBA00004123"/>
    </source>
</evidence>